<evidence type="ECO:0000313" key="3">
    <source>
        <dbReference type="EMBL" id="SDB98423.1"/>
    </source>
</evidence>
<dbReference type="RefSeq" id="WP_093729052.1">
    <property type="nucleotide sequence ID" value="NZ_FMYW01000001.1"/>
</dbReference>
<keyword evidence="2" id="KW-1133">Transmembrane helix</keyword>
<reference evidence="4" key="1">
    <citation type="submission" date="2016-10" db="EMBL/GenBank/DDBJ databases">
        <authorList>
            <person name="Varghese N."/>
            <person name="Submissions S."/>
        </authorList>
    </citation>
    <scope>NUCLEOTIDE SEQUENCE [LARGE SCALE GENOMIC DNA]</scope>
    <source>
        <strain evidence="4">DSM 11005</strain>
    </source>
</reference>
<evidence type="ECO:0000256" key="2">
    <source>
        <dbReference type="SAM" id="Phobius"/>
    </source>
</evidence>
<dbReference type="Proteomes" id="UP000198943">
    <property type="component" value="Unassembled WGS sequence"/>
</dbReference>
<feature type="coiled-coil region" evidence="1">
    <location>
        <begin position="69"/>
        <end position="153"/>
    </location>
</feature>
<keyword evidence="1" id="KW-0175">Coiled coil</keyword>
<name>A0A1G6HWA0_9FIRM</name>
<gene>
    <name evidence="3" type="ORF">SAMN04487864_101288</name>
</gene>
<proteinExistence type="predicted"/>
<dbReference type="AlphaFoldDB" id="A0A1G6HWA0"/>
<accession>A0A1G6HWA0</accession>
<dbReference type="EMBL" id="FMYW01000001">
    <property type="protein sequence ID" value="SDB98423.1"/>
    <property type="molecule type" value="Genomic_DNA"/>
</dbReference>
<feature type="transmembrane region" description="Helical" evidence="2">
    <location>
        <begin position="5"/>
        <end position="23"/>
    </location>
</feature>
<keyword evidence="2" id="KW-0812">Transmembrane</keyword>
<organism evidence="3 4">
    <name type="scientific">Succiniclasticum ruminis</name>
    <dbReference type="NCBI Taxonomy" id="40841"/>
    <lineage>
        <taxon>Bacteria</taxon>
        <taxon>Bacillati</taxon>
        <taxon>Bacillota</taxon>
        <taxon>Negativicutes</taxon>
        <taxon>Acidaminococcales</taxon>
        <taxon>Acidaminococcaceae</taxon>
        <taxon>Succiniclasticum</taxon>
    </lineage>
</organism>
<keyword evidence="2" id="KW-0472">Membrane</keyword>
<sequence>MDEQLLIRLAQIAIRCVVAYYVYKDAIKHEVPNKNFWVAATFIFWPVVVVYLFYRQRAARTVDLSFEQKAQLEIDHKREEEKRRIAAERAEMEIERKHELEKNQISEEELEKLRQERKAAKAKRMKELEEERAEQERQHAELLKLKEKKLQETVAKNLSNLDK</sequence>
<protein>
    <submittedName>
        <fullName evidence="3">Uncharacterized protein</fullName>
    </submittedName>
</protein>
<evidence type="ECO:0000313" key="4">
    <source>
        <dbReference type="Proteomes" id="UP000198943"/>
    </source>
</evidence>
<dbReference type="OrthoDB" id="9838951at2"/>
<evidence type="ECO:0000256" key="1">
    <source>
        <dbReference type="SAM" id="Coils"/>
    </source>
</evidence>
<keyword evidence="4" id="KW-1185">Reference proteome</keyword>
<feature type="transmembrane region" description="Helical" evidence="2">
    <location>
        <begin position="35"/>
        <end position="54"/>
    </location>
</feature>